<accession>A0A0E9Y111</accession>
<organism evidence="1">
    <name type="scientific">Anguilla anguilla</name>
    <name type="common">European freshwater eel</name>
    <name type="synonym">Muraena anguilla</name>
    <dbReference type="NCBI Taxonomy" id="7936"/>
    <lineage>
        <taxon>Eukaryota</taxon>
        <taxon>Metazoa</taxon>
        <taxon>Chordata</taxon>
        <taxon>Craniata</taxon>
        <taxon>Vertebrata</taxon>
        <taxon>Euteleostomi</taxon>
        <taxon>Actinopterygii</taxon>
        <taxon>Neopterygii</taxon>
        <taxon>Teleostei</taxon>
        <taxon>Anguilliformes</taxon>
        <taxon>Anguillidae</taxon>
        <taxon>Anguilla</taxon>
    </lineage>
</organism>
<name>A0A0E9Y111_ANGAN</name>
<dbReference type="AlphaFoldDB" id="A0A0E9Y111"/>
<reference evidence="1" key="1">
    <citation type="submission" date="2014-11" db="EMBL/GenBank/DDBJ databases">
        <authorList>
            <person name="Amaro Gonzalez C."/>
        </authorList>
    </citation>
    <scope>NUCLEOTIDE SEQUENCE</scope>
</reference>
<evidence type="ECO:0000313" key="1">
    <source>
        <dbReference type="EMBL" id="JAI07771.1"/>
    </source>
</evidence>
<protein>
    <submittedName>
        <fullName evidence="1">Uncharacterized protein</fullName>
    </submittedName>
</protein>
<sequence length="32" mass="3790">MCCKPLFIEIPETPFPYDFEFACPLLFDCFLV</sequence>
<proteinExistence type="predicted"/>
<dbReference type="EMBL" id="GBXM01000807">
    <property type="protein sequence ID" value="JAI07771.1"/>
    <property type="molecule type" value="Transcribed_RNA"/>
</dbReference>
<reference evidence="1" key="2">
    <citation type="journal article" date="2015" name="Fish Shellfish Immunol.">
        <title>Early steps in the European eel (Anguilla anguilla)-Vibrio vulnificus interaction in the gills: Role of the RtxA13 toxin.</title>
        <authorList>
            <person name="Callol A."/>
            <person name="Pajuelo D."/>
            <person name="Ebbesson L."/>
            <person name="Teles M."/>
            <person name="MacKenzie S."/>
            <person name="Amaro C."/>
        </authorList>
    </citation>
    <scope>NUCLEOTIDE SEQUENCE</scope>
</reference>